<keyword evidence="2" id="KW-1185">Reference proteome</keyword>
<dbReference type="Proteomes" id="UP000504638">
    <property type="component" value="Unplaced"/>
</dbReference>
<dbReference type="RefSeq" id="XP_033535907.1">
    <property type="nucleotide sequence ID" value="XM_033682305.1"/>
</dbReference>
<gene>
    <name evidence="1 3" type="ORF">P152DRAFT_499906</name>
</gene>
<evidence type="ECO:0000313" key="1">
    <source>
        <dbReference type="EMBL" id="KAF1814276.1"/>
    </source>
</evidence>
<reference evidence="3" key="3">
    <citation type="submission" date="2025-04" db="UniProtKB">
        <authorList>
            <consortium name="RefSeq"/>
        </authorList>
    </citation>
    <scope>IDENTIFICATION</scope>
    <source>
        <strain evidence="3">CBS 781.70</strain>
    </source>
</reference>
<dbReference type="EMBL" id="ML975153">
    <property type="protein sequence ID" value="KAF1814276.1"/>
    <property type="molecule type" value="Genomic_DNA"/>
</dbReference>
<dbReference type="AlphaFoldDB" id="A0A6G1G8M1"/>
<sequence length="92" mass="10783">MPSNKDWLYVILYVRGRKSKMPGLEDMLSLDTYIWAFIHGPEAEADDKSGCRFHVRDRLDFSSGSPVAVWEFEERDIPRQPTARLLVRIMIR</sequence>
<dbReference type="InterPro" id="IPR054208">
    <property type="entry name" value="DUF6914"/>
</dbReference>
<evidence type="ECO:0000313" key="2">
    <source>
        <dbReference type="Proteomes" id="UP000504638"/>
    </source>
</evidence>
<reference evidence="3" key="2">
    <citation type="submission" date="2020-04" db="EMBL/GenBank/DDBJ databases">
        <authorList>
            <consortium name="NCBI Genome Project"/>
        </authorList>
    </citation>
    <scope>NUCLEOTIDE SEQUENCE</scope>
    <source>
        <strain evidence="3">CBS 781.70</strain>
    </source>
</reference>
<dbReference type="GeneID" id="54422875"/>
<organism evidence="1">
    <name type="scientific">Eremomyces bilateralis CBS 781.70</name>
    <dbReference type="NCBI Taxonomy" id="1392243"/>
    <lineage>
        <taxon>Eukaryota</taxon>
        <taxon>Fungi</taxon>
        <taxon>Dikarya</taxon>
        <taxon>Ascomycota</taxon>
        <taxon>Pezizomycotina</taxon>
        <taxon>Dothideomycetes</taxon>
        <taxon>Dothideomycetes incertae sedis</taxon>
        <taxon>Eremomycetales</taxon>
        <taxon>Eremomycetaceae</taxon>
        <taxon>Eremomyces</taxon>
    </lineage>
</organism>
<dbReference type="OrthoDB" id="2679825at2759"/>
<proteinExistence type="predicted"/>
<dbReference type="Pfam" id="PF21858">
    <property type="entry name" value="DUF6914"/>
    <property type="match status" value="1"/>
</dbReference>
<evidence type="ECO:0000313" key="3">
    <source>
        <dbReference type="RefSeq" id="XP_033535907.1"/>
    </source>
</evidence>
<reference evidence="1 3" key="1">
    <citation type="submission" date="2020-01" db="EMBL/GenBank/DDBJ databases">
        <authorList>
            <consortium name="DOE Joint Genome Institute"/>
            <person name="Haridas S."/>
            <person name="Albert R."/>
            <person name="Binder M."/>
            <person name="Bloem J."/>
            <person name="Labutti K."/>
            <person name="Salamov A."/>
            <person name="Andreopoulos B."/>
            <person name="Baker S.E."/>
            <person name="Barry K."/>
            <person name="Bills G."/>
            <person name="Bluhm B.H."/>
            <person name="Cannon C."/>
            <person name="Castanera R."/>
            <person name="Culley D.E."/>
            <person name="Daum C."/>
            <person name="Ezra D."/>
            <person name="Gonzalez J.B."/>
            <person name="Henrissat B."/>
            <person name="Kuo A."/>
            <person name="Liang C."/>
            <person name="Lipzen A."/>
            <person name="Lutzoni F."/>
            <person name="Magnuson J."/>
            <person name="Mondo S."/>
            <person name="Nolan M."/>
            <person name="Ohm R."/>
            <person name="Pangilinan J."/>
            <person name="Park H.-J."/>
            <person name="Ramirez L."/>
            <person name="Alfaro M."/>
            <person name="Sun H."/>
            <person name="Tritt A."/>
            <person name="Yoshinaga Y."/>
            <person name="Zwiers L.-H."/>
            <person name="Turgeon B.G."/>
            <person name="Goodwin S.B."/>
            <person name="Spatafora J.W."/>
            <person name="Crous P.W."/>
            <person name="Grigoriev I.V."/>
        </authorList>
    </citation>
    <scope>NUCLEOTIDE SEQUENCE</scope>
    <source>
        <strain evidence="1 3">CBS 781.70</strain>
    </source>
</reference>
<protein>
    <submittedName>
        <fullName evidence="1 3">Uncharacterized protein</fullName>
    </submittedName>
</protein>
<name>A0A6G1G8M1_9PEZI</name>
<accession>A0A6G1G8M1</accession>